<dbReference type="RefSeq" id="WP_007001448.1">
    <property type="nucleotide sequence ID" value="NZ_JH992955.1"/>
</dbReference>
<proteinExistence type="inferred from homology"/>
<evidence type="ECO:0000313" key="2">
    <source>
        <dbReference type="EMBL" id="EKU94788.1"/>
    </source>
</evidence>
<dbReference type="InterPro" id="IPR000836">
    <property type="entry name" value="PRTase_dom"/>
</dbReference>
<dbReference type="PANTHER" id="PTHR47505:SF1">
    <property type="entry name" value="DNA UTILIZATION PROTEIN YHGH"/>
    <property type="match status" value="1"/>
</dbReference>
<dbReference type="STRING" id="202789.GCA_001457435_00873"/>
<accession>K9EDM4</accession>
<dbReference type="Proteomes" id="UP000009888">
    <property type="component" value="Unassembled WGS sequence"/>
</dbReference>
<dbReference type="PANTHER" id="PTHR47505">
    <property type="entry name" value="DNA UTILIZATION PROTEIN YHGH"/>
    <property type="match status" value="1"/>
</dbReference>
<reference evidence="2 3" key="1">
    <citation type="submission" date="2012-09" db="EMBL/GenBank/DDBJ databases">
        <title>The Genome Sequence of Actinobaculum massiliae ACS-171-V-COL2.</title>
        <authorList>
            <consortium name="The Broad Institute Genome Sequencing Platform"/>
            <person name="Earl A."/>
            <person name="Ward D."/>
            <person name="Feldgarden M."/>
            <person name="Gevers D."/>
            <person name="Saerens B."/>
            <person name="Vaneechoutte M."/>
            <person name="Walker B."/>
            <person name="Young S.K."/>
            <person name="Zeng Q."/>
            <person name="Gargeya S."/>
            <person name="Fitzgerald M."/>
            <person name="Haas B."/>
            <person name="Abouelleil A."/>
            <person name="Alvarado L."/>
            <person name="Arachchi H.M."/>
            <person name="Berlin A."/>
            <person name="Chapman S.B."/>
            <person name="Goldberg J."/>
            <person name="Griggs A."/>
            <person name="Gujja S."/>
            <person name="Hansen M."/>
            <person name="Howarth C."/>
            <person name="Imamovic A."/>
            <person name="Larimer J."/>
            <person name="McCowen C."/>
            <person name="Montmayeur A."/>
            <person name="Murphy C."/>
            <person name="Neiman D."/>
            <person name="Pearson M."/>
            <person name="Priest M."/>
            <person name="Roberts A."/>
            <person name="Saif S."/>
            <person name="Shea T."/>
            <person name="Sisk P."/>
            <person name="Sykes S."/>
            <person name="Wortman J."/>
            <person name="Nusbaum C."/>
            <person name="Birren B."/>
        </authorList>
    </citation>
    <scope>NUCLEOTIDE SEQUENCE [LARGE SCALE GENOMIC DNA]</scope>
    <source>
        <strain evidence="3">ACS-171-V-Col2</strain>
    </source>
</reference>
<dbReference type="HOGENOM" id="CLU_054549_3_1_11"/>
<evidence type="ECO:0000256" key="1">
    <source>
        <dbReference type="ARBA" id="ARBA00008007"/>
    </source>
</evidence>
<comment type="caution">
    <text evidence="2">The sequence shown here is derived from an EMBL/GenBank/DDBJ whole genome shotgun (WGS) entry which is preliminary data.</text>
</comment>
<evidence type="ECO:0000313" key="3">
    <source>
        <dbReference type="Proteomes" id="UP000009888"/>
    </source>
</evidence>
<organism evidence="2 3">
    <name type="scientific">Actinobaculum massiliense ACS-171-V-Col2</name>
    <dbReference type="NCBI Taxonomy" id="883066"/>
    <lineage>
        <taxon>Bacteria</taxon>
        <taxon>Bacillati</taxon>
        <taxon>Actinomycetota</taxon>
        <taxon>Actinomycetes</taxon>
        <taxon>Actinomycetales</taxon>
        <taxon>Actinomycetaceae</taxon>
        <taxon>Actinobaculum</taxon>
    </lineage>
</organism>
<protein>
    <recommendedName>
        <fullName evidence="4">Phosphoribosyltransferase domain-containing protein</fullName>
    </recommendedName>
</protein>
<keyword evidence="3" id="KW-1185">Reference proteome</keyword>
<name>K9EDM4_9ACTO</name>
<dbReference type="AlphaFoldDB" id="K9EDM4"/>
<evidence type="ECO:0008006" key="4">
    <source>
        <dbReference type="Google" id="ProtNLM"/>
    </source>
</evidence>
<dbReference type="InterPro" id="IPR029057">
    <property type="entry name" value="PRTase-like"/>
</dbReference>
<dbReference type="SUPFAM" id="SSF53271">
    <property type="entry name" value="PRTase-like"/>
    <property type="match status" value="1"/>
</dbReference>
<dbReference type="InterPro" id="IPR051910">
    <property type="entry name" value="ComF/GntX_DNA_util-trans"/>
</dbReference>
<gene>
    <name evidence="2" type="ORF">HMPREF9233_01242</name>
</gene>
<dbReference type="CDD" id="cd06223">
    <property type="entry name" value="PRTases_typeI"/>
    <property type="match status" value="1"/>
</dbReference>
<dbReference type="eggNOG" id="COG1040">
    <property type="taxonomic scope" value="Bacteria"/>
</dbReference>
<dbReference type="Gene3D" id="3.40.50.2020">
    <property type="match status" value="1"/>
</dbReference>
<dbReference type="PATRIC" id="fig|883066.3.peg.1301"/>
<sequence length="188" mass="19906">MQVSASGDLVERFPVFALTDYRGSSRRAIVRWKNVNDADLTATFTEIFAAACAHLRFPDPVAIVPAPSRWRRTFEGRFVAGTLADAAGRAALAQGIRAVPSNILRAPGGRARNLSARGKKSLGIHAAGQASTIKRRPAVLVDDVLTTGATLAGCANALEAEGWAVFGAITLAAALDPRTRGVRWTTII</sequence>
<comment type="similarity">
    <text evidence="1">Belongs to the ComF/GntX family.</text>
</comment>
<dbReference type="EMBL" id="AGWL01000007">
    <property type="protein sequence ID" value="EKU94788.1"/>
    <property type="molecule type" value="Genomic_DNA"/>
</dbReference>